<dbReference type="GeneID" id="115750451"/>
<name>A0ABM3GUY9_9MYRT</name>
<evidence type="ECO:0000256" key="1">
    <source>
        <dbReference type="SAM" id="Phobius"/>
    </source>
</evidence>
<feature type="transmembrane region" description="Helical" evidence="1">
    <location>
        <begin position="96"/>
        <end position="122"/>
    </location>
</feature>
<proteinExistence type="predicted"/>
<keyword evidence="1" id="KW-0812">Transmembrane</keyword>
<gene>
    <name evidence="3" type="primary">LOC115750451</name>
</gene>
<feature type="transmembrane region" description="Helical" evidence="1">
    <location>
        <begin position="143"/>
        <end position="171"/>
    </location>
</feature>
<feature type="transmembrane region" description="Helical" evidence="1">
    <location>
        <begin position="266"/>
        <end position="298"/>
    </location>
</feature>
<protein>
    <submittedName>
        <fullName evidence="3">Uncharacterized protein LOC115750451</fullName>
    </submittedName>
</protein>
<sequence>MDQDRSELRSLGFLGVYGETSKIVLKWRKIFAQIVLALVLPLCAIYLAHSLVSQLLASKIFDHETTRNDTRYDDPRYGDLSRRLKREWVAFWLVRLGYFILAFVFSLLSTSAVASAVATIYAAAEQVTFKEVMRVVPRTWKRLAVTFIWSFVIFFVYNVVVVGLLIVWVVVVRRSSVGAALGIAVAVVLLILCVIGFVYITMIWQLASVISVLEDVYGRKAMVKSKRLIKGKMGVSVGCFLGVLLCSVLVLALFEGLVVLDLVDGIGIKIGVGLICLLLLLMVVLFDLVVQTVIYFVCKSYHHENIDKSSLSDHLEVYLGDYVPLKANSIQLDQLHV</sequence>
<evidence type="ECO:0000313" key="3">
    <source>
        <dbReference type="RefSeq" id="XP_048128171.1"/>
    </source>
</evidence>
<keyword evidence="2" id="KW-1185">Reference proteome</keyword>
<dbReference type="Proteomes" id="UP000827889">
    <property type="component" value="Chromosome 11"/>
</dbReference>
<feature type="transmembrane region" description="Helical" evidence="1">
    <location>
        <begin position="183"/>
        <end position="213"/>
    </location>
</feature>
<dbReference type="PANTHER" id="PTHR33133:SF5">
    <property type="entry name" value="OS08G0107100 PROTEIN"/>
    <property type="match status" value="1"/>
</dbReference>
<dbReference type="RefSeq" id="XP_048128171.1">
    <property type="nucleotide sequence ID" value="XM_048272214.1"/>
</dbReference>
<evidence type="ECO:0000313" key="2">
    <source>
        <dbReference type="Proteomes" id="UP000827889"/>
    </source>
</evidence>
<feature type="transmembrane region" description="Helical" evidence="1">
    <location>
        <begin position="30"/>
        <end position="49"/>
    </location>
</feature>
<accession>A0ABM3GUY9</accession>
<reference evidence="3" key="1">
    <citation type="submission" date="2025-08" db="UniProtKB">
        <authorList>
            <consortium name="RefSeq"/>
        </authorList>
    </citation>
    <scope>IDENTIFICATION</scope>
    <source>
        <tissue evidence="3">Leaf</tissue>
    </source>
</reference>
<feature type="transmembrane region" description="Helical" evidence="1">
    <location>
        <begin position="234"/>
        <end position="254"/>
    </location>
</feature>
<keyword evidence="1" id="KW-0472">Membrane</keyword>
<dbReference type="PANTHER" id="PTHR33133">
    <property type="entry name" value="OS08G0107100 PROTEIN-RELATED"/>
    <property type="match status" value="1"/>
</dbReference>
<keyword evidence="1" id="KW-1133">Transmembrane helix</keyword>
<organism evidence="2 3">
    <name type="scientific">Rhodamnia argentea</name>
    <dbReference type="NCBI Taxonomy" id="178133"/>
    <lineage>
        <taxon>Eukaryota</taxon>
        <taxon>Viridiplantae</taxon>
        <taxon>Streptophyta</taxon>
        <taxon>Embryophyta</taxon>
        <taxon>Tracheophyta</taxon>
        <taxon>Spermatophyta</taxon>
        <taxon>Magnoliopsida</taxon>
        <taxon>eudicotyledons</taxon>
        <taxon>Gunneridae</taxon>
        <taxon>Pentapetalae</taxon>
        <taxon>rosids</taxon>
        <taxon>malvids</taxon>
        <taxon>Myrtales</taxon>
        <taxon>Myrtaceae</taxon>
        <taxon>Myrtoideae</taxon>
        <taxon>Myrteae</taxon>
        <taxon>Australasian group</taxon>
        <taxon>Rhodamnia</taxon>
    </lineage>
</organism>